<keyword evidence="4" id="KW-0378">Hydrolase</keyword>
<comment type="function">
    <text evidence="1">Hydrolyzes indole-3-acetamide (IAM) into indole-3-acetic acid (IAA).</text>
</comment>
<dbReference type="InterPro" id="IPR000120">
    <property type="entry name" value="Amidase"/>
</dbReference>
<protein>
    <recommendedName>
        <fullName evidence="2">Indoleacetamide hydrolase</fullName>
    </recommendedName>
</protein>
<evidence type="ECO:0000256" key="2">
    <source>
        <dbReference type="ARBA" id="ARBA00021874"/>
    </source>
</evidence>
<accession>A0ABU0JE92</accession>
<dbReference type="PANTHER" id="PTHR11895">
    <property type="entry name" value="TRANSAMIDASE"/>
    <property type="match status" value="1"/>
</dbReference>
<organism evidence="4 5">
    <name type="scientific">Labrys wisconsinensis</name>
    <dbReference type="NCBI Taxonomy" id="425677"/>
    <lineage>
        <taxon>Bacteria</taxon>
        <taxon>Pseudomonadati</taxon>
        <taxon>Pseudomonadota</taxon>
        <taxon>Alphaproteobacteria</taxon>
        <taxon>Hyphomicrobiales</taxon>
        <taxon>Xanthobacteraceae</taxon>
        <taxon>Labrys</taxon>
    </lineage>
</organism>
<gene>
    <name evidence="4" type="ORF">QO011_004760</name>
</gene>
<proteinExistence type="predicted"/>
<evidence type="ECO:0000259" key="3">
    <source>
        <dbReference type="Pfam" id="PF01425"/>
    </source>
</evidence>
<dbReference type="Gene3D" id="3.90.1300.10">
    <property type="entry name" value="Amidase signature (AS) domain"/>
    <property type="match status" value="1"/>
</dbReference>
<sequence length="461" mass="47574">MSDGLVEASATEVHRLLLAREITPGDCLDALAARIAVAEPAVNALPTLCFERAREHAARLDALAPEARGLLAGLPVAIKDLTEVEGVRTTFGSRVHEHHVPEGSDLLVETLEARGGIVYAKSNTPEFGAGGITFNDVFGETVNPRAPGRTAGGSSGGAAAALACGSAWLAQGSDLAGSLRTPASFCGVASLRPSPGLIRSGPSALPFEPLAQEGPMARDVADLALFADAMTDGGRRFRDAAARPRAPTRLAFSADLGITRCDPEVAGLVRRLADIASSAGAAVVEAAPDLAGVHEAFDTLRAVGYAVGLGASLTPAQRGLVKPEVAWNIARGQALTGEEIVAALRRQGEIHNRAAAFMAGVDVLVCPAAAVPPPPAGIRYPGHADGVPIPDYYRWLAIAYGITMTALPVITIPVGMTAAGLPVGAQLVGRPWGEAALFEMARFFQEALGWNARPVMPKVAA</sequence>
<feature type="domain" description="Amidase" evidence="3">
    <location>
        <begin position="28"/>
        <end position="437"/>
    </location>
</feature>
<dbReference type="InterPro" id="IPR036928">
    <property type="entry name" value="AS_sf"/>
</dbReference>
<comment type="caution">
    <text evidence="4">The sequence shown here is derived from an EMBL/GenBank/DDBJ whole genome shotgun (WGS) entry which is preliminary data.</text>
</comment>
<dbReference type="RefSeq" id="WP_307277411.1">
    <property type="nucleotide sequence ID" value="NZ_JAUSVX010000010.1"/>
</dbReference>
<dbReference type="Pfam" id="PF01425">
    <property type="entry name" value="Amidase"/>
    <property type="match status" value="1"/>
</dbReference>
<evidence type="ECO:0000256" key="1">
    <source>
        <dbReference type="ARBA" id="ARBA00003871"/>
    </source>
</evidence>
<dbReference type="PROSITE" id="PS00571">
    <property type="entry name" value="AMIDASES"/>
    <property type="match status" value="1"/>
</dbReference>
<keyword evidence="5" id="KW-1185">Reference proteome</keyword>
<dbReference type="InterPro" id="IPR020556">
    <property type="entry name" value="Amidase_CS"/>
</dbReference>
<evidence type="ECO:0000313" key="4">
    <source>
        <dbReference type="EMBL" id="MDQ0471733.1"/>
    </source>
</evidence>
<evidence type="ECO:0000313" key="5">
    <source>
        <dbReference type="Proteomes" id="UP001242480"/>
    </source>
</evidence>
<dbReference type="InterPro" id="IPR023631">
    <property type="entry name" value="Amidase_dom"/>
</dbReference>
<dbReference type="SUPFAM" id="SSF75304">
    <property type="entry name" value="Amidase signature (AS) enzymes"/>
    <property type="match status" value="1"/>
</dbReference>
<name>A0ABU0JE92_9HYPH</name>
<dbReference type="PANTHER" id="PTHR11895:SF76">
    <property type="entry name" value="INDOLEACETAMIDE HYDROLASE"/>
    <property type="match status" value="1"/>
</dbReference>
<dbReference type="EMBL" id="JAUSVX010000010">
    <property type="protein sequence ID" value="MDQ0471733.1"/>
    <property type="molecule type" value="Genomic_DNA"/>
</dbReference>
<dbReference type="Proteomes" id="UP001242480">
    <property type="component" value="Unassembled WGS sequence"/>
</dbReference>
<dbReference type="GO" id="GO:0004040">
    <property type="term" value="F:amidase activity"/>
    <property type="evidence" value="ECO:0007669"/>
    <property type="project" value="UniProtKB-EC"/>
</dbReference>
<reference evidence="4 5" key="1">
    <citation type="submission" date="2023-07" db="EMBL/GenBank/DDBJ databases">
        <title>Genomic Encyclopedia of Type Strains, Phase IV (KMG-IV): sequencing the most valuable type-strain genomes for metagenomic binning, comparative biology and taxonomic classification.</title>
        <authorList>
            <person name="Goeker M."/>
        </authorList>
    </citation>
    <scope>NUCLEOTIDE SEQUENCE [LARGE SCALE GENOMIC DNA]</scope>
    <source>
        <strain evidence="4 5">DSM 19619</strain>
    </source>
</reference>